<evidence type="ECO:0000313" key="4">
    <source>
        <dbReference type="EMBL" id="RGQ62203.1"/>
    </source>
</evidence>
<comment type="caution">
    <text evidence="3">The sequence shown here is derived from an EMBL/GenBank/DDBJ whole genome shotgun (WGS) entry which is preliminary data.</text>
</comment>
<evidence type="ECO:0000313" key="8">
    <source>
        <dbReference type="Proteomes" id="UP000286137"/>
    </source>
</evidence>
<reference evidence="2" key="3">
    <citation type="submission" date="2022-12" db="EMBL/GenBank/DDBJ databases">
        <title>Genome of R. gnavus strain RSHDN_120.</title>
        <authorList>
            <person name="Abdugheni R."/>
        </authorList>
    </citation>
    <scope>NUCLEOTIDE SEQUENCE</scope>
    <source>
        <strain evidence="2">RSHDN_120</strain>
    </source>
</reference>
<reference evidence="7 8" key="2">
    <citation type="submission" date="2018-08" db="EMBL/GenBank/DDBJ databases">
        <title>A genome reference for cultivated species of the human gut microbiota.</title>
        <authorList>
            <person name="Zou Y."/>
            <person name="Xue W."/>
            <person name="Luo G."/>
        </authorList>
    </citation>
    <scope>NUCLEOTIDE SEQUENCE [LARGE SCALE GENOMIC DNA]</scope>
    <source>
        <strain evidence="4 8">AF27-4BH</strain>
        <strain evidence="5 7">AM12-54</strain>
    </source>
</reference>
<dbReference type="NCBIfam" id="TIGR04088">
    <property type="entry name" value="cognate_SipW"/>
    <property type="match status" value="1"/>
</dbReference>
<reference evidence="1" key="4">
    <citation type="submission" date="2023-01" db="EMBL/GenBank/DDBJ databases">
        <title>Human gut microbiome strain richness.</title>
        <authorList>
            <person name="Chen-Liaw A."/>
        </authorList>
    </citation>
    <scope>NUCLEOTIDE SEQUENCE</scope>
    <source>
        <strain evidence="1">1001217st1_A9_1001217B_191108</strain>
    </source>
</reference>
<evidence type="ECO:0000313" key="1">
    <source>
        <dbReference type="EMBL" id="MDB8737664.1"/>
    </source>
</evidence>
<evidence type="ECO:0000313" key="6">
    <source>
        <dbReference type="Proteomes" id="UP000234849"/>
    </source>
</evidence>
<evidence type="ECO:0000313" key="2">
    <source>
        <dbReference type="EMBL" id="MDE1203202.1"/>
    </source>
</evidence>
<dbReference type="EMBL" id="JAQMLR010000002">
    <property type="protein sequence ID" value="MDB8737664.1"/>
    <property type="molecule type" value="Genomic_DNA"/>
</dbReference>
<proteinExistence type="predicted"/>
<organism evidence="3 6">
    <name type="scientific">Mediterraneibacter gnavus</name>
    <name type="common">Ruminococcus gnavus</name>
    <dbReference type="NCBI Taxonomy" id="33038"/>
    <lineage>
        <taxon>Bacteria</taxon>
        <taxon>Bacillati</taxon>
        <taxon>Bacillota</taxon>
        <taxon>Clostridia</taxon>
        <taxon>Lachnospirales</taxon>
        <taxon>Lachnospiraceae</taxon>
        <taxon>Mediterraneibacter</taxon>
    </lineage>
</organism>
<dbReference type="Proteomes" id="UP001149331">
    <property type="component" value="Unassembled WGS sequence"/>
</dbReference>
<dbReference type="AlphaFoldDB" id="A0A2N5NG13"/>
<dbReference type="Proteomes" id="UP000286137">
    <property type="component" value="Unassembled WGS sequence"/>
</dbReference>
<gene>
    <name evidence="3" type="ORF">CDL18_11580</name>
    <name evidence="5" type="ORF">DW142_11775</name>
    <name evidence="4" type="ORF">DWY88_14365</name>
    <name evidence="2" type="ORF">O4N78_06375</name>
    <name evidence="1" type="ORF">PNU63_02470</name>
</gene>
<reference evidence="3 6" key="1">
    <citation type="journal article" date="2017" name="Genome Med.">
        <title>A novel Ruminococcus gnavus clade enriched in inflammatory bowel disease patients.</title>
        <authorList>
            <person name="Hall A.B."/>
            <person name="Yassour M."/>
            <person name="Sauk J."/>
            <person name="Garner A."/>
            <person name="Jiang X."/>
            <person name="Arthur T."/>
            <person name="Lagoudas G.K."/>
            <person name="Vatanen T."/>
            <person name="Fornelos N."/>
            <person name="Wilson R."/>
            <person name="Bertha M."/>
            <person name="Cohen M."/>
            <person name="Garber J."/>
            <person name="Khalili H."/>
            <person name="Gevers D."/>
            <person name="Ananthakrishnan A.N."/>
            <person name="Kugathasan S."/>
            <person name="Lander E.S."/>
            <person name="Blainey P."/>
            <person name="Vlamakis H."/>
            <person name="Xavier R.J."/>
            <person name="Huttenhower C."/>
        </authorList>
    </citation>
    <scope>NUCLEOTIDE SEQUENCE [LARGE SCALE GENOMIC DNA]</scope>
    <source>
        <strain evidence="3 6">RJX1118</strain>
    </source>
</reference>
<evidence type="ECO:0000313" key="5">
    <source>
        <dbReference type="EMBL" id="RHJ10314.1"/>
    </source>
</evidence>
<sequence>MKETNKSRNKSKMAAVIAVLLVCVLAVGGTIAYLTTHSKLTNSFTVGNIGPIEPEKPGPDPEVPIDPDDTTKLNGNLYEPHWVADSKLMPGNTVAKDPYVGVGPGSEACDVYVYVTNEMVNNQMMYFAMNEGWSAVEADAITVDQKTYYTGGLFKYDAGLDASNVKDKNVWTDKALFDNVLVSKDANIEDFVAKEDATGRTITVQAFLHQSKDAQGTEIEDNVILEAAKKAFGITK</sequence>
<dbReference type="Proteomes" id="UP000234849">
    <property type="component" value="Unassembled WGS sequence"/>
</dbReference>
<dbReference type="EMBL" id="JAPZEG010000006">
    <property type="protein sequence ID" value="MDE1203202.1"/>
    <property type="molecule type" value="Genomic_DNA"/>
</dbReference>
<evidence type="ECO:0000313" key="3">
    <source>
        <dbReference type="EMBL" id="PLT53635.1"/>
    </source>
</evidence>
<protein>
    <submittedName>
        <fullName evidence="1">SipW-dependent-type signal peptide-containing protein</fullName>
    </submittedName>
</protein>
<dbReference type="EMBL" id="QRTJ01000037">
    <property type="protein sequence ID" value="RGQ62203.1"/>
    <property type="molecule type" value="Genomic_DNA"/>
</dbReference>
<dbReference type="RefSeq" id="WP_101879983.1">
    <property type="nucleotide sequence ID" value="NZ_BAABXJ010000001.1"/>
</dbReference>
<evidence type="ECO:0000313" key="7">
    <source>
        <dbReference type="Proteomes" id="UP000283992"/>
    </source>
</evidence>
<accession>A0A2N5NG13</accession>
<dbReference type="InterPro" id="IPR023833">
    <property type="entry name" value="Signal_pept_SipW-depend-type"/>
</dbReference>
<dbReference type="Proteomes" id="UP000283992">
    <property type="component" value="Unassembled WGS sequence"/>
</dbReference>
<dbReference type="Proteomes" id="UP001211731">
    <property type="component" value="Unassembled WGS sequence"/>
</dbReference>
<name>A0A2N5NG13_MEDGN</name>
<dbReference type="EMBL" id="NIHM01000017">
    <property type="protein sequence ID" value="PLT53635.1"/>
    <property type="molecule type" value="Genomic_DNA"/>
</dbReference>
<dbReference type="EMBL" id="QRLN01000017">
    <property type="protein sequence ID" value="RHJ10314.1"/>
    <property type="molecule type" value="Genomic_DNA"/>
</dbReference>